<keyword evidence="10 17" id="KW-0548">Nucleotidyltransferase</keyword>
<dbReference type="PIRSF" id="PIRSF004491">
    <property type="entry name" value="FAD_Synth"/>
    <property type="match status" value="1"/>
</dbReference>
<evidence type="ECO:0000256" key="2">
    <source>
        <dbReference type="ARBA" id="ARBA00005201"/>
    </source>
</evidence>
<dbReference type="GO" id="GO:0006747">
    <property type="term" value="P:FAD biosynthetic process"/>
    <property type="evidence" value="ECO:0007669"/>
    <property type="project" value="UniProtKB-UniPathway"/>
</dbReference>
<comment type="similarity">
    <text evidence="3">Belongs to the RibF family.</text>
</comment>
<dbReference type="InterPro" id="IPR014729">
    <property type="entry name" value="Rossmann-like_a/b/a_fold"/>
</dbReference>
<dbReference type="SUPFAM" id="SSF82114">
    <property type="entry name" value="Riboflavin kinase-like"/>
    <property type="match status" value="1"/>
</dbReference>
<dbReference type="GO" id="GO:0005524">
    <property type="term" value="F:ATP binding"/>
    <property type="evidence" value="ECO:0007669"/>
    <property type="project" value="UniProtKB-KW"/>
</dbReference>
<evidence type="ECO:0000256" key="1">
    <source>
        <dbReference type="ARBA" id="ARBA00004726"/>
    </source>
</evidence>
<dbReference type="EC" id="2.7.7.2" evidence="5"/>
<evidence type="ECO:0000256" key="5">
    <source>
        <dbReference type="ARBA" id="ARBA00012393"/>
    </source>
</evidence>
<organism evidence="17">
    <name type="scientific">hydrothermal vent metagenome</name>
    <dbReference type="NCBI Taxonomy" id="652676"/>
    <lineage>
        <taxon>unclassified sequences</taxon>
        <taxon>metagenomes</taxon>
        <taxon>ecological metagenomes</taxon>
    </lineage>
</organism>
<protein>
    <recommendedName>
        <fullName evidence="6">Bifunctional riboflavin kinase/FMN adenylyltransferase</fullName>
        <ecNumber evidence="4">2.7.1.26</ecNumber>
        <ecNumber evidence="5">2.7.7.2</ecNumber>
    </recommendedName>
</protein>
<evidence type="ECO:0000256" key="3">
    <source>
        <dbReference type="ARBA" id="ARBA00010214"/>
    </source>
</evidence>
<dbReference type="InterPro" id="IPR023468">
    <property type="entry name" value="Riboflavin_kinase"/>
</dbReference>
<evidence type="ECO:0000256" key="13">
    <source>
        <dbReference type="ARBA" id="ARBA00022827"/>
    </source>
</evidence>
<dbReference type="PANTHER" id="PTHR22749:SF6">
    <property type="entry name" value="RIBOFLAVIN KINASE"/>
    <property type="match status" value="1"/>
</dbReference>
<keyword evidence="11" id="KW-0547">Nucleotide-binding</keyword>
<dbReference type="Gene3D" id="3.40.50.620">
    <property type="entry name" value="HUPs"/>
    <property type="match status" value="1"/>
</dbReference>
<dbReference type="UniPathway" id="UPA00277">
    <property type="reaction ID" value="UER00407"/>
</dbReference>
<dbReference type="SUPFAM" id="SSF52374">
    <property type="entry name" value="Nucleotidylyl transferase"/>
    <property type="match status" value="1"/>
</dbReference>
<dbReference type="Pfam" id="PF06574">
    <property type="entry name" value="FAD_syn"/>
    <property type="match status" value="2"/>
</dbReference>
<evidence type="ECO:0000256" key="6">
    <source>
        <dbReference type="ARBA" id="ARBA00018483"/>
    </source>
</evidence>
<keyword evidence="8" id="KW-0288">FMN</keyword>
<dbReference type="PANTHER" id="PTHR22749">
    <property type="entry name" value="RIBOFLAVIN KINASE/FMN ADENYLYLTRANSFERASE"/>
    <property type="match status" value="1"/>
</dbReference>
<dbReference type="NCBIfam" id="NF004162">
    <property type="entry name" value="PRK05627.1-5"/>
    <property type="match status" value="1"/>
</dbReference>
<sequence length="268" mass="30142">MKLANSIKSIAIGSFDGIHRGHQALISRAEAVVIIERNSSVLTPGYKRTKKIKKICFFYHFDKIKSLSAKEFVKQLKEDFPKLETIIVGYDFGFGYRKEGDTTLLQELFSGKVTVIKEVRHKGISVHSRSIKEFIKNGEIQLANELLNHNYCIDGEVITGQGLGKKELVPTLNLKVQNYLLPKEGVYATRTLIDGSWLPSVSFLGHRVTTDNSFAIETHILDIDIGSITGNIELEFIAFIRDNQKFDGVDTLRVAIEQDIEKSRALSL</sequence>
<evidence type="ECO:0000256" key="10">
    <source>
        <dbReference type="ARBA" id="ARBA00022695"/>
    </source>
</evidence>
<dbReference type="SMART" id="SM00904">
    <property type="entry name" value="Flavokinase"/>
    <property type="match status" value="1"/>
</dbReference>
<evidence type="ECO:0000313" key="17">
    <source>
        <dbReference type="EMBL" id="SFV63526.1"/>
    </source>
</evidence>
<dbReference type="InterPro" id="IPR023465">
    <property type="entry name" value="Riboflavin_kinase_dom_sf"/>
</dbReference>
<dbReference type="EMBL" id="FPHE01000127">
    <property type="protein sequence ID" value="SFV63526.1"/>
    <property type="molecule type" value="Genomic_DNA"/>
</dbReference>
<dbReference type="InterPro" id="IPR002606">
    <property type="entry name" value="Riboflavin_kinase_bac"/>
</dbReference>
<comment type="pathway">
    <text evidence="1">Cofactor biosynthesis; FAD biosynthesis; FAD from FMN: step 1/1.</text>
</comment>
<comment type="pathway">
    <text evidence="2">Cofactor biosynthesis; FMN biosynthesis; FMN from riboflavin (ATP route): step 1/1.</text>
</comment>
<dbReference type="CDD" id="cd02064">
    <property type="entry name" value="FAD_synthetase_N"/>
    <property type="match status" value="1"/>
</dbReference>
<keyword evidence="14" id="KW-0067">ATP-binding</keyword>
<dbReference type="Gene3D" id="2.40.30.30">
    <property type="entry name" value="Riboflavin kinase-like"/>
    <property type="match status" value="1"/>
</dbReference>
<dbReference type="NCBIfam" id="TIGR00083">
    <property type="entry name" value="ribF"/>
    <property type="match status" value="1"/>
</dbReference>
<evidence type="ECO:0000256" key="12">
    <source>
        <dbReference type="ARBA" id="ARBA00022777"/>
    </source>
</evidence>
<dbReference type="UniPathway" id="UPA00276">
    <property type="reaction ID" value="UER00406"/>
</dbReference>
<evidence type="ECO:0000256" key="11">
    <source>
        <dbReference type="ARBA" id="ARBA00022741"/>
    </source>
</evidence>
<proteinExistence type="inferred from homology"/>
<accession>A0A1W1CCM9</accession>
<keyword evidence="9 17" id="KW-0808">Transferase</keyword>
<gene>
    <name evidence="17" type="ORF">MNB_SV-12-397</name>
</gene>
<keyword evidence="15" id="KW-0511">Multifunctional enzyme</keyword>
<evidence type="ECO:0000256" key="8">
    <source>
        <dbReference type="ARBA" id="ARBA00022643"/>
    </source>
</evidence>
<dbReference type="AlphaFoldDB" id="A0A1W1CCM9"/>
<evidence type="ECO:0000259" key="16">
    <source>
        <dbReference type="SMART" id="SM00904"/>
    </source>
</evidence>
<name>A0A1W1CCM9_9ZZZZ</name>
<dbReference type="GO" id="GO:0003919">
    <property type="term" value="F:FMN adenylyltransferase activity"/>
    <property type="evidence" value="ECO:0007669"/>
    <property type="project" value="UniProtKB-EC"/>
</dbReference>
<dbReference type="GO" id="GO:0009398">
    <property type="term" value="P:FMN biosynthetic process"/>
    <property type="evidence" value="ECO:0007669"/>
    <property type="project" value="UniProtKB-UniPathway"/>
</dbReference>
<dbReference type="Pfam" id="PF01687">
    <property type="entry name" value="Flavokinase"/>
    <property type="match status" value="1"/>
</dbReference>
<keyword evidence="12 17" id="KW-0418">Kinase</keyword>
<keyword evidence="13" id="KW-0274">FAD</keyword>
<keyword evidence="7" id="KW-0285">Flavoprotein</keyword>
<dbReference type="InterPro" id="IPR015864">
    <property type="entry name" value="FAD_synthase"/>
</dbReference>
<evidence type="ECO:0000256" key="14">
    <source>
        <dbReference type="ARBA" id="ARBA00022840"/>
    </source>
</evidence>
<feature type="domain" description="Riboflavin kinase" evidence="16">
    <location>
        <begin position="146"/>
        <end position="268"/>
    </location>
</feature>
<reference evidence="17" key="1">
    <citation type="submission" date="2016-10" db="EMBL/GenBank/DDBJ databases">
        <authorList>
            <person name="de Groot N.N."/>
        </authorList>
    </citation>
    <scope>NUCLEOTIDE SEQUENCE</scope>
</reference>
<evidence type="ECO:0000256" key="15">
    <source>
        <dbReference type="ARBA" id="ARBA00023268"/>
    </source>
</evidence>
<dbReference type="GO" id="GO:0008531">
    <property type="term" value="F:riboflavin kinase activity"/>
    <property type="evidence" value="ECO:0007669"/>
    <property type="project" value="UniProtKB-EC"/>
</dbReference>
<evidence type="ECO:0000256" key="4">
    <source>
        <dbReference type="ARBA" id="ARBA00012105"/>
    </source>
</evidence>
<evidence type="ECO:0000256" key="7">
    <source>
        <dbReference type="ARBA" id="ARBA00022630"/>
    </source>
</evidence>
<dbReference type="InterPro" id="IPR015865">
    <property type="entry name" value="Riboflavin_kinase_bac/euk"/>
</dbReference>
<evidence type="ECO:0000256" key="9">
    <source>
        <dbReference type="ARBA" id="ARBA00022679"/>
    </source>
</evidence>
<dbReference type="EC" id="2.7.1.26" evidence="4"/>
<dbReference type="GO" id="GO:0009231">
    <property type="term" value="P:riboflavin biosynthetic process"/>
    <property type="evidence" value="ECO:0007669"/>
    <property type="project" value="InterPro"/>
</dbReference>